<dbReference type="InterPro" id="IPR001387">
    <property type="entry name" value="Cro/C1-type_HTH"/>
</dbReference>
<dbReference type="SMART" id="SM00530">
    <property type="entry name" value="HTH_XRE"/>
    <property type="match status" value="1"/>
</dbReference>
<dbReference type="SMART" id="SM00028">
    <property type="entry name" value="TPR"/>
    <property type="match status" value="4"/>
</dbReference>
<name>A0ABW5QBI6_9BACI</name>
<dbReference type="RefSeq" id="WP_377328943.1">
    <property type="nucleotide sequence ID" value="NZ_JBHUMZ010000021.1"/>
</dbReference>
<keyword evidence="3" id="KW-1185">Reference proteome</keyword>
<dbReference type="EMBL" id="JBHUMZ010000021">
    <property type="protein sequence ID" value="MFD2639137.1"/>
    <property type="molecule type" value="Genomic_DNA"/>
</dbReference>
<dbReference type="Proteomes" id="UP001597452">
    <property type="component" value="Unassembled WGS sequence"/>
</dbReference>
<sequence>MRVHIGEKIKYFRTKSKITQSKLAEGIISESYLSKIETGKIAPPREIVLLLCQKLKINPDATEIDHLQTLCHTWFEHLFYGMKEKATDSYNKIIQNIDNIANTSLITLVELHKLRYFILIQNRKEANKQYEYLQQLNLEGKEIYYWFKFSGYYYFDQLFYNKSLNLFQEATIYIRDVTKRETYDLFYMIALNASKLRKSYLSLENATNALTYYQNNYNLKRCAECHILLGIAYQRINELNKSIDSYQLAAKIANDIDDDNIMAISKQNIGKVYSIRGATEDAIYYYLDSFKARRNFPITKKIIPVSSLMKEYYNVGDTFKAERWLKKGIELCKNLDPQDSIYVYEFEVYKYLIIGEGSSFEELINKKVLPFLSERNLFYETFQYLKILANYYYKQRKYKLAANYYELANSTLNKIHTE</sequence>
<gene>
    <name evidence="2" type="ORF">ACFSW4_09700</name>
</gene>
<evidence type="ECO:0000259" key="1">
    <source>
        <dbReference type="PROSITE" id="PS50943"/>
    </source>
</evidence>
<dbReference type="SUPFAM" id="SSF47413">
    <property type="entry name" value="lambda repressor-like DNA-binding domains"/>
    <property type="match status" value="1"/>
</dbReference>
<dbReference type="SUPFAM" id="SSF48452">
    <property type="entry name" value="TPR-like"/>
    <property type="match status" value="1"/>
</dbReference>
<dbReference type="InterPro" id="IPR019734">
    <property type="entry name" value="TPR_rpt"/>
</dbReference>
<accession>A0ABW5QBI6</accession>
<protein>
    <submittedName>
        <fullName evidence="2">Helix-turn-helix domain-containing protein</fullName>
    </submittedName>
</protein>
<dbReference type="Pfam" id="PF01381">
    <property type="entry name" value="HTH_3"/>
    <property type="match status" value="1"/>
</dbReference>
<comment type="caution">
    <text evidence="2">The sequence shown here is derived from an EMBL/GenBank/DDBJ whole genome shotgun (WGS) entry which is preliminary data.</text>
</comment>
<proteinExistence type="predicted"/>
<dbReference type="InterPro" id="IPR011990">
    <property type="entry name" value="TPR-like_helical_dom_sf"/>
</dbReference>
<evidence type="ECO:0000313" key="2">
    <source>
        <dbReference type="EMBL" id="MFD2639137.1"/>
    </source>
</evidence>
<organism evidence="2 3">
    <name type="scientific">Piscibacillus salipiscarius</name>
    <dbReference type="NCBI Taxonomy" id="299480"/>
    <lineage>
        <taxon>Bacteria</taxon>
        <taxon>Bacillati</taxon>
        <taxon>Bacillota</taxon>
        <taxon>Bacilli</taxon>
        <taxon>Bacillales</taxon>
        <taxon>Bacillaceae</taxon>
        <taxon>Piscibacillus</taxon>
    </lineage>
</organism>
<reference evidence="3" key="1">
    <citation type="journal article" date="2019" name="Int. J. Syst. Evol. Microbiol.">
        <title>The Global Catalogue of Microorganisms (GCM) 10K type strain sequencing project: providing services to taxonomists for standard genome sequencing and annotation.</title>
        <authorList>
            <consortium name="The Broad Institute Genomics Platform"/>
            <consortium name="The Broad Institute Genome Sequencing Center for Infectious Disease"/>
            <person name="Wu L."/>
            <person name="Ma J."/>
        </authorList>
    </citation>
    <scope>NUCLEOTIDE SEQUENCE [LARGE SCALE GENOMIC DNA]</scope>
    <source>
        <strain evidence="3">TISTR 1571</strain>
    </source>
</reference>
<dbReference type="CDD" id="cd00093">
    <property type="entry name" value="HTH_XRE"/>
    <property type="match status" value="1"/>
</dbReference>
<evidence type="ECO:0000313" key="3">
    <source>
        <dbReference type="Proteomes" id="UP001597452"/>
    </source>
</evidence>
<dbReference type="InterPro" id="IPR010982">
    <property type="entry name" value="Lambda_DNA-bd_dom_sf"/>
</dbReference>
<dbReference type="Gene3D" id="1.25.40.10">
    <property type="entry name" value="Tetratricopeptide repeat domain"/>
    <property type="match status" value="1"/>
</dbReference>
<dbReference type="PROSITE" id="PS50943">
    <property type="entry name" value="HTH_CROC1"/>
    <property type="match status" value="1"/>
</dbReference>
<feature type="domain" description="HTH cro/C1-type" evidence="1">
    <location>
        <begin position="9"/>
        <end position="62"/>
    </location>
</feature>
<dbReference type="Gene3D" id="1.10.260.40">
    <property type="entry name" value="lambda repressor-like DNA-binding domains"/>
    <property type="match status" value="1"/>
</dbReference>